<comment type="pathway">
    <text evidence="1">Pigment biosynthesis; anthocyanin biosynthesis.</text>
</comment>
<name>A0A5J4ZB61_9ASTE</name>
<evidence type="ECO:0000256" key="10">
    <source>
        <dbReference type="ARBA" id="ARBA00042087"/>
    </source>
</evidence>
<evidence type="ECO:0000256" key="3">
    <source>
        <dbReference type="ARBA" id="ARBA00023002"/>
    </source>
</evidence>
<dbReference type="GO" id="GO:0045552">
    <property type="term" value="F:dihydroflavanol 4-reductase activity"/>
    <property type="evidence" value="ECO:0007669"/>
    <property type="project" value="UniProtKB-EC"/>
</dbReference>
<keyword evidence="2" id="KW-0521">NADP</keyword>
<evidence type="ECO:0000256" key="13">
    <source>
        <dbReference type="ARBA" id="ARBA00049132"/>
    </source>
</evidence>
<keyword evidence="3" id="KW-0560">Oxidoreductase</keyword>
<evidence type="ECO:0000256" key="6">
    <source>
        <dbReference type="ARBA" id="ARBA00037100"/>
    </source>
</evidence>
<reference evidence="15 16" key="1">
    <citation type="submission" date="2019-09" db="EMBL/GenBank/DDBJ databases">
        <title>A chromosome-level genome assembly of the Chinese tupelo Nyssa sinensis.</title>
        <authorList>
            <person name="Yang X."/>
            <person name="Kang M."/>
            <person name="Yang Y."/>
            <person name="Xiong H."/>
            <person name="Wang M."/>
            <person name="Zhang Z."/>
            <person name="Wang Z."/>
            <person name="Wu H."/>
            <person name="Ma T."/>
            <person name="Liu J."/>
            <person name="Xi Z."/>
        </authorList>
    </citation>
    <scope>NUCLEOTIDE SEQUENCE [LARGE SCALE GENOMIC DNA]</scope>
    <source>
        <strain evidence="15">J267</strain>
        <tissue evidence="15">Leaf</tissue>
    </source>
</reference>
<evidence type="ECO:0000256" key="12">
    <source>
        <dbReference type="ARBA" id="ARBA00048870"/>
    </source>
</evidence>
<dbReference type="AlphaFoldDB" id="A0A5J4ZB61"/>
<dbReference type="OrthoDB" id="2735536at2759"/>
<comment type="function">
    <text evidence="6">Bifunctional enzyme involved in flavonoid metabolism.</text>
</comment>
<evidence type="ECO:0000256" key="1">
    <source>
        <dbReference type="ARBA" id="ARBA00004935"/>
    </source>
</evidence>
<accession>A0A5J4ZB61</accession>
<proteinExistence type="inferred from homology"/>
<dbReference type="PANTHER" id="PTHR10366">
    <property type="entry name" value="NAD DEPENDENT EPIMERASE/DEHYDRATASE"/>
    <property type="match status" value="1"/>
</dbReference>
<evidence type="ECO:0000256" key="4">
    <source>
        <dbReference type="ARBA" id="ARBA00023241"/>
    </source>
</evidence>
<keyword evidence="4" id="KW-0284">Flavonoid biosynthesis</keyword>
<comment type="similarity">
    <text evidence="5">Belongs to the NAD(P)-dependent epimerase/dehydratase family. Dihydroflavonol-4-reductase subfamily.</text>
</comment>
<evidence type="ECO:0000256" key="5">
    <source>
        <dbReference type="ARBA" id="ARBA00023445"/>
    </source>
</evidence>
<dbReference type="InterPro" id="IPR050425">
    <property type="entry name" value="NAD(P)_dehydrat-like"/>
</dbReference>
<dbReference type="InterPro" id="IPR001509">
    <property type="entry name" value="Epimerase_deHydtase"/>
</dbReference>
<evidence type="ECO:0000256" key="9">
    <source>
        <dbReference type="ARBA" id="ARBA00039963"/>
    </source>
</evidence>
<dbReference type="PANTHER" id="PTHR10366:SF849">
    <property type="entry name" value="NAD-DEPENDENT EPIMERASE_DEHYDRATASE DOMAIN-CONTAINING PROTEIN"/>
    <property type="match status" value="1"/>
</dbReference>
<dbReference type="EC" id="1.1.1.219" evidence="8"/>
<evidence type="ECO:0000256" key="7">
    <source>
        <dbReference type="ARBA" id="ARBA00039055"/>
    </source>
</evidence>
<dbReference type="InterPro" id="IPR036291">
    <property type="entry name" value="NAD(P)-bd_dom_sf"/>
</dbReference>
<gene>
    <name evidence="15" type="ORF">F0562_018739</name>
</gene>
<protein>
    <recommendedName>
        <fullName evidence="9">Dihydroflavonol 4-reductase</fullName>
        <ecNumber evidence="8">1.1.1.219</ecNumber>
        <ecNumber evidence="7">1.1.1.234</ecNumber>
    </recommendedName>
    <alternativeName>
        <fullName evidence="11">Dihydrokaempferol 4-reductase</fullName>
    </alternativeName>
    <alternativeName>
        <fullName evidence="10">Flavanone 4-reductase</fullName>
    </alternativeName>
</protein>
<dbReference type="FunFam" id="3.40.50.720:FF:000085">
    <property type="entry name" value="Dihydroflavonol reductase"/>
    <property type="match status" value="1"/>
</dbReference>
<evidence type="ECO:0000256" key="11">
    <source>
        <dbReference type="ARBA" id="ARBA00042831"/>
    </source>
</evidence>
<evidence type="ECO:0000259" key="14">
    <source>
        <dbReference type="Pfam" id="PF01370"/>
    </source>
</evidence>
<sequence>MMSGAGKVACVTGASGFIASWLVKMLLDRNYTVKATVRNLNDPKKTEHLLALDGAKERLHLFEANLIEEGSFDPAVEGCECVFHTASPVFLSVADPQAQLIDPAVKGTLNVLRSCAKVPSIKRVVVTSSMASVVHNGKPLNPDVVVDETWFSDPVFCEESKFWYMLSKTLAEEAAWKFATENQLDLVTIHPGFVIGPLLQPTLNLTSEGILKVIKNGSQVFSNAINRFVDVRDVAYAHIQAFEIPSASGRYCLVETVTYFSEAVKILHKLYPALDLPEKFEDEKLAVRPYHVSKERARSLGIEFISLEVSLNDTVESLKEKNFLSF</sequence>
<evidence type="ECO:0000313" key="15">
    <source>
        <dbReference type="EMBL" id="KAA8515650.1"/>
    </source>
</evidence>
<comment type="catalytic activity">
    <reaction evidence="12">
        <text>(2S)-flavan-4-ol + NADP(+) = (2S)-flavanone + NADPH + H(+)</text>
        <dbReference type="Rhea" id="RHEA:11228"/>
        <dbReference type="ChEBI" id="CHEBI:15378"/>
        <dbReference type="ChEBI" id="CHEBI:15605"/>
        <dbReference type="ChEBI" id="CHEBI:15606"/>
        <dbReference type="ChEBI" id="CHEBI:57783"/>
        <dbReference type="ChEBI" id="CHEBI:58349"/>
        <dbReference type="EC" id="1.1.1.234"/>
    </reaction>
</comment>
<feature type="domain" description="NAD-dependent epimerase/dehydratase" evidence="14">
    <location>
        <begin position="10"/>
        <end position="246"/>
    </location>
</feature>
<dbReference type="EMBL" id="CM018052">
    <property type="protein sequence ID" value="KAA8515650.1"/>
    <property type="molecule type" value="Genomic_DNA"/>
</dbReference>
<keyword evidence="16" id="KW-1185">Reference proteome</keyword>
<dbReference type="Proteomes" id="UP000325577">
    <property type="component" value="Linkage Group LG9"/>
</dbReference>
<evidence type="ECO:0000256" key="2">
    <source>
        <dbReference type="ARBA" id="ARBA00022857"/>
    </source>
</evidence>
<evidence type="ECO:0000313" key="16">
    <source>
        <dbReference type="Proteomes" id="UP000325577"/>
    </source>
</evidence>
<dbReference type="Pfam" id="PF01370">
    <property type="entry name" value="Epimerase"/>
    <property type="match status" value="1"/>
</dbReference>
<comment type="catalytic activity">
    <reaction evidence="13">
        <text>a (2R,3S,4S)-leucoanthocyanidin + NADP(+) = a (2R,3R)-dihydroflavonol + NADPH + H(+)</text>
        <dbReference type="Rhea" id="RHEA:54444"/>
        <dbReference type="ChEBI" id="CHEBI:15378"/>
        <dbReference type="ChEBI" id="CHEBI:57783"/>
        <dbReference type="ChEBI" id="CHEBI:58349"/>
        <dbReference type="ChEBI" id="CHEBI:138176"/>
        <dbReference type="ChEBI" id="CHEBI:138188"/>
        <dbReference type="EC" id="1.1.1.219"/>
    </reaction>
</comment>
<evidence type="ECO:0000256" key="8">
    <source>
        <dbReference type="ARBA" id="ARBA00039057"/>
    </source>
</evidence>
<dbReference type="GO" id="GO:0009813">
    <property type="term" value="P:flavonoid biosynthetic process"/>
    <property type="evidence" value="ECO:0007669"/>
    <property type="project" value="UniProtKB-KW"/>
</dbReference>
<dbReference type="GO" id="GO:0047890">
    <property type="term" value="F:flavanone 4-reductase activity"/>
    <property type="evidence" value="ECO:0007669"/>
    <property type="project" value="UniProtKB-EC"/>
</dbReference>
<dbReference type="CDD" id="cd08958">
    <property type="entry name" value="FR_SDR_e"/>
    <property type="match status" value="1"/>
</dbReference>
<organism evidence="15 16">
    <name type="scientific">Nyssa sinensis</name>
    <dbReference type="NCBI Taxonomy" id="561372"/>
    <lineage>
        <taxon>Eukaryota</taxon>
        <taxon>Viridiplantae</taxon>
        <taxon>Streptophyta</taxon>
        <taxon>Embryophyta</taxon>
        <taxon>Tracheophyta</taxon>
        <taxon>Spermatophyta</taxon>
        <taxon>Magnoliopsida</taxon>
        <taxon>eudicotyledons</taxon>
        <taxon>Gunneridae</taxon>
        <taxon>Pentapetalae</taxon>
        <taxon>asterids</taxon>
        <taxon>Cornales</taxon>
        <taxon>Nyssaceae</taxon>
        <taxon>Nyssa</taxon>
    </lineage>
</organism>
<dbReference type="SUPFAM" id="SSF51735">
    <property type="entry name" value="NAD(P)-binding Rossmann-fold domains"/>
    <property type="match status" value="1"/>
</dbReference>
<dbReference type="Gene3D" id="3.40.50.720">
    <property type="entry name" value="NAD(P)-binding Rossmann-like Domain"/>
    <property type="match status" value="1"/>
</dbReference>
<dbReference type="EC" id="1.1.1.234" evidence="7"/>